<feature type="transmembrane region" description="Helical" evidence="9">
    <location>
        <begin position="1065"/>
        <end position="1084"/>
    </location>
</feature>
<dbReference type="NCBIfam" id="TIGR00907">
    <property type="entry name" value="2A0304"/>
    <property type="match status" value="1"/>
</dbReference>
<dbReference type="GO" id="GO:0005313">
    <property type="term" value="F:L-glutamate transmembrane transporter activity"/>
    <property type="evidence" value="ECO:0007669"/>
    <property type="project" value="TreeGrafter"/>
</dbReference>
<feature type="compositionally biased region" description="Polar residues" evidence="8">
    <location>
        <begin position="1"/>
        <end position="21"/>
    </location>
</feature>
<evidence type="ECO:0000256" key="3">
    <source>
        <dbReference type="ARBA" id="ARBA00022692"/>
    </source>
</evidence>
<feature type="transmembrane region" description="Helical" evidence="9">
    <location>
        <begin position="772"/>
        <end position="796"/>
    </location>
</feature>
<feature type="transmembrane region" description="Helical" evidence="9">
    <location>
        <begin position="969"/>
        <end position="992"/>
    </location>
</feature>
<feature type="transmembrane region" description="Helical" evidence="9">
    <location>
        <begin position="392"/>
        <end position="415"/>
    </location>
</feature>
<feature type="transmembrane region" description="Helical" evidence="9">
    <location>
        <begin position="334"/>
        <end position="355"/>
    </location>
</feature>
<keyword evidence="2" id="KW-0813">Transport</keyword>
<feature type="transmembrane region" description="Helical" evidence="9">
    <location>
        <begin position="1029"/>
        <end position="1053"/>
    </location>
</feature>
<feature type="transmembrane region" description="Helical" evidence="9">
    <location>
        <begin position="134"/>
        <end position="157"/>
    </location>
</feature>
<keyword evidence="11" id="KW-1185">Reference proteome</keyword>
<reference evidence="10 11" key="1">
    <citation type="submission" date="2024-04" db="EMBL/GenBank/DDBJ databases">
        <title>The reference genome of an endangered Asteraceae, Deinandra increscens subsp. villosa, native to the Central Coast of California.</title>
        <authorList>
            <person name="Guilliams M."/>
            <person name="Hasenstab-Lehman K."/>
            <person name="Meyer R."/>
            <person name="Mcevoy S."/>
        </authorList>
    </citation>
    <scope>NUCLEOTIDE SEQUENCE [LARGE SCALE GENOMIC DNA]</scope>
    <source>
        <tissue evidence="10">Leaf</tissue>
    </source>
</reference>
<feature type="transmembrane region" description="Helical" evidence="9">
    <location>
        <begin position="998"/>
        <end position="1017"/>
    </location>
</feature>
<feature type="transmembrane region" description="Helical" evidence="9">
    <location>
        <begin position="651"/>
        <end position="669"/>
    </location>
</feature>
<evidence type="ECO:0000256" key="9">
    <source>
        <dbReference type="SAM" id="Phobius"/>
    </source>
</evidence>
<dbReference type="PANTHER" id="PTHR45649">
    <property type="entry name" value="AMINO-ACID PERMEASE BAT1"/>
    <property type="match status" value="1"/>
</dbReference>
<feature type="region of interest" description="Disordered" evidence="8">
    <location>
        <begin position="1"/>
        <end position="23"/>
    </location>
</feature>
<dbReference type="PANTHER" id="PTHR45649:SF30">
    <property type="entry name" value="AMINO-ACID PERMEASE BAT1"/>
    <property type="match status" value="1"/>
</dbReference>
<feature type="transmembrane region" description="Helical" evidence="9">
    <location>
        <begin position="282"/>
        <end position="304"/>
    </location>
</feature>
<dbReference type="Pfam" id="PF13520">
    <property type="entry name" value="AA_permease_2"/>
    <property type="match status" value="2"/>
</dbReference>
<keyword evidence="3 9" id="KW-0812">Transmembrane</keyword>
<dbReference type="InterPro" id="IPR002293">
    <property type="entry name" value="AA/rel_permease1"/>
</dbReference>
<evidence type="ECO:0000313" key="11">
    <source>
        <dbReference type="Proteomes" id="UP001408789"/>
    </source>
</evidence>
<feature type="transmembrane region" description="Helical" evidence="9">
    <location>
        <begin position="618"/>
        <end position="639"/>
    </location>
</feature>
<feature type="transmembrane region" description="Helical" evidence="9">
    <location>
        <begin position="41"/>
        <end position="62"/>
    </location>
</feature>
<evidence type="ECO:0000256" key="4">
    <source>
        <dbReference type="ARBA" id="ARBA00022970"/>
    </source>
</evidence>
<dbReference type="EMBL" id="JBCNJP010000027">
    <property type="protein sequence ID" value="KAK9052241.1"/>
    <property type="molecule type" value="Genomic_DNA"/>
</dbReference>
<feature type="transmembrane region" description="Helical" evidence="9">
    <location>
        <begin position="452"/>
        <end position="476"/>
    </location>
</feature>
<comment type="caution">
    <text evidence="10">The sequence shown here is derived from an EMBL/GenBank/DDBJ whole genome shotgun (WGS) entry which is preliminary data.</text>
</comment>
<dbReference type="GO" id="GO:0015189">
    <property type="term" value="F:L-lysine transmembrane transporter activity"/>
    <property type="evidence" value="ECO:0007669"/>
    <property type="project" value="TreeGrafter"/>
</dbReference>
<evidence type="ECO:0000313" key="10">
    <source>
        <dbReference type="EMBL" id="KAK9052241.1"/>
    </source>
</evidence>
<dbReference type="GO" id="GO:0016020">
    <property type="term" value="C:membrane"/>
    <property type="evidence" value="ECO:0007669"/>
    <property type="project" value="UniProtKB-SubCell"/>
</dbReference>
<comment type="similarity">
    <text evidence="7">Belongs to the amino acid-polyamine-organocation (APC) superfamily. Amino acid/choline transporter (ACT) (TC 2.A.3.4) family.</text>
</comment>
<dbReference type="PROSITE" id="PS00218">
    <property type="entry name" value="AMINO_ACID_PERMEASE_1"/>
    <property type="match status" value="1"/>
</dbReference>
<keyword evidence="5 9" id="KW-1133">Transmembrane helix</keyword>
<organism evidence="10 11">
    <name type="scientific">Deinandra increscens subsp. villosa</name>
    <dbReference type="NCBI Taxonomy" id="3103831"/>
    <lineage>
        <taxon>Eukaryota</taxon>
        <taxon>Viridiplantae</taxon>
        <taxon>Streptophyta</taxon>
        <taxon>Embryophyta</taxon>
        <taxon>Tracheophyta</taxon>
        <taxon>Spermatophyta</taxon>
        <taxon>Magnoliopsida</taxon>
        <taxon>eudicotyledons</taxon>
        <taxon>Gunneridae</taxon>
        <taxon>Pentapetalae</taxon>
        <taxon>asterids</taxon>
        <taxon>campanulids</taxon>
        <taxon>Asterales</taxon>
        <taxon>Asteraceae</taxon>
        <taxon>Asteroideae</taxon>
        <taxon>Heliantheae alliance</taxon>
        <taxon>Madieae</taxon>
        <taxon>Madiinae</taxon>
        <taxon>Deinandra</taxon>
    </lineage>
</organism>
<keyword evidence="6 9" id="KW-0472">Membrane</keyword>
<evidence type="ECO:0000256" key="8">
    <source>
        <dbReference type="SAM" id="MobiDB-lite"/>
    </source>
</evidence>
<evidence type="ECO:0000256" key="5">
    <source>
        <dbReference type="ARBA" id="ARBA00022989"/>
    </source>
</evidence>
<evidence type="ECO:0000256" key="1">
    <source>
        <dbReference type="ARBA" id="ARBA00004141"/>
    </source>
</evidence>
<evidence type="ECO:0000256" key="7">
    <source>
        <dbReference type="ARBA" id="ARBA00061200"/>
    </source>
</evidence>
<feature type="transmembrane region" description="Helical" evidence="9">
    <location>
        <begin position="421"/>
        <end position="440"/>
    </location>
</feature>
<feature type="transmembrane region" description="Helical" evidence="9">
    <location>
        <begin position="169"/>
        <end position="195"/>
    </location>
</feature>
<feature type="transmembrane region" description="Helical" evidence="9">
    <location>
        <begin position="74"/>
        <end position="93"/>
    </location>
</feature>
<feature type="transmembrane region" description="Helical" evidence="9">
    <location>
        <begin position="916"/>
        <end position="938"/>
    </location>
</feature>
<dbReference type="GO" id="GO:0015185">
    <property type="term" value="F:gamma-aminobutyric acid transmembrane transporter activity"/>
    <property type="evidence" value="ECO:0007669"/>
    <property type="project" value="TreeGrafter"/>
</dbReference>
<evidence type="ECO:0000256" key="2">
    <source>
        <dbReference type="ARBA" id="ARBA00022448"/>
    </source>
</evidence>
<feature type="transmembrane region" description="Helical" evidence="9">
    <location>
        <begin position="105"/>
        <end position="128"/>
    </location>
</feature>
<name>A0AAP0C8W8_9ASTR</name>
<gene>
    <name evidence="10" type="ORF">SSX86_028869</name>
</gene>
<feature type="transmembrane region" description="Helical" evidence="9">
    <location>
        <begin position="859"/>
        <end position="881"/>
    </location>
</feature>
<sequence>MTGSQNVIPIQSQNAKQPQDSGHSRLNELGYKQELKRDLSVLSNFAFSFSIISVLTGITTLYNSGLNFGGPVVLVYGWLVAGAFTMAVGLSMAEICSSYPTSGGLYYWSAKLAGPNWAPFASWITGWYNIVGQWAVTTSVNFSLAQLIEVIILLSTGGKNGGGYVASKYIVLGIHGGLLIVHAIINSLPISWLSFFGQLAAVWNILGVFFLMICIPVVAKERASAEFVFTHFNTDNEAGISSKPYIFLIGLLMSQYTLTGYDASAHMSEETKSADINGPKGIISSIGISVIVGWGYLLGITFTVTDIPKLLSPDNDAGGYAIAEIFYQAFKSRFGSGTGGIICLLVVAVAIFFCAMSSLTSNSRMVYAFSRDGAMPLSSLWHKVNQHEVPIYAVWLSAFISFCMALTSLGSIVAFQAMTSIAVIGLYIAYALPIFFRVTLARKTFVPGPFNLGRYGIVIGWISVLWVLTISVLFSLPVAYPITDQTLNYTPVAVGGLFIIVVSYWIVNARYWFKGPITNVSSPSYEWQSAIEQKGLRITRVVVFPYKTVRQQLKRPSPISKNTDRNMEIGIGGRGDGAGQYHQLCDGTEVLSDIAGAGDVSSLNELGYKQELHRGLSLLANFSVSFSIISVITGITTLYNTGLTYGGPVSMIYGWLIAGLFSLVVGLSMSEICSAYPTAAGLYFWSAKLCGNDWGPFASWLTGWYNMIGQWAVTTSVNFSLAQLIEVIILLSTGGKNGGGYVASKYILLGIHGGLLLVHAIINSLPISWMSFFGQVAAVWNILGVFFLMICIPMVAKERASAKFVFTYFNSDNEVGISSKPYIFLLGLLMSQYTLTGYDASAHMSEETKNADINGPKGIIGAIGISVIVGWGYLLGITFTVTDIPHLLSPDNDAGGYAIAEIFYQAFKSRFGSGTGGIICLLVVAVAIFFCAMSCLTGNSRMVYAFSRDGAMPLSSLWQKVNQHEVPIYAVWLSAFIAFCMALTSLGSIVAFQAMTSIAVIGLYISYALPIFFRVTLARKTFVPGPFNLGRYGIVIGWISVLWVLTISVLFSLPVAYPITDQTLNYTPVAVGGLFIIVVSYWIVNARYWFKGPITNV</sequence>
<protein>
    <submittedName>
        <fullName evidence="10">Uncharacterized protein</fullName>
    </submittedName>
</protein>
<dbReference type="AlphaFoldDB" id="A0AAP0C8W8"/>
<dbReference type="FunFam" id="1.20.1740.10:FF:000026">
    <property type="entry name" value="Amino-acid permease BAT1"/>
    <property type="match status" value="2"/>
</dbReference>
<dbReference type="Gene3D" id="1.20.1740.10">
    <property type="entry name" value="Amino acid/polyamine transporter I"/>
    <property type="match status" value="2"/>
</dbReference>
<feature type="transmembrane region" description="Helical" evidence="9">
    <location>
        <begin position="201"/>
        <end position="219"/>
    </location>
</feature>
<dbReference type="InterPro" id="IPR004840">
    <property type="entry name" value="Amino_acid_permease_CS"/>
</dbReference>
<dbReference type="GO" id="GO:0015180">
    <property type="term" value="F:L-alanine transmembrane transporter activity"/>
    <property type="evidence" value="ECO:0007669"/>
    <property type="project" value="TreeGrafter"/>
</dbReference>
<evidence type="ECO:0000256" key="6">
    <source>
        <dbReference type="ARBA" id="ARBA00023136"/>
    </source>
</evidence>
<dbReference type="Proteomes" id="UP001408789">
    <property type="component" value="Unassembled WGS sequence"/>
</dbReference>
<dbReference type="InterPro" id="IPR004756">
    <property type="entry name" value="AA_permease"/>
</dbReference>
<feature type="transmembrane region" description="Helical" evidence="9">
    <location>
        <begin position="746"/>
        <end position="766"/>
    </location>
</feature>
<feature type="transmembrane region" description="Helical" evidence="9">
    <location>
        <begin position="488"/>
        <end position="507"/>
    </location>
</feature>
<accession>A0AAP0C8W8</accession>
<proteinExistence type="inferred from homology"/>
<comment type="subcellular location">
    <subcellularLocation>
        <location evidence="1">Membrane</location>
        <topology evidence="1">Multi-pass membrane protein</topology>
    </subcellularLocation>
</comment>
<keyword evidence="4" id="KW-0029">Amino-acid transport</keyword>